<protein>
    <submittedName>
        <fullName evidence="1">Uncharacterized protein</fullName>
    </submittedName>
</protein>
<sequence>MSPDDDGEVVVGGFDGVATLVHLARGGEIGESHETPYTLIADDRIARCGGTAPTTR</sequence>
<organism evidence="1 2">
    <name type="scientific">Gordonia terrae NBRC 100016</name>
    <dbReference type="NCBI Taxonomy" id="1089454"/>
    <lineage>
        <taxon>Bacteria</taxon>
        <taxon>Bacillati</taxon>
        <taxon>Actinomycetota</taxon>
        <taxon>Actinomycetes</taxon>
        <taxon>Mycobacteriales</taxon>
        <taxon>Gordoniaceae</taxon>
        <taxon>Gordonia</taxon>
    </lineage>
</organism>
<evidence type="ECO:0000313" key="1">
    <source>
        <dbReference type="EMBL" id="GAB43591.1"/>
    </source>
</evidence>
<gene>
    <name evidence="1" type="ORF">GOTRE_044_00950</name>
</gene>
<evidence type="ECO:0000313" key="2">
    <source>
        <dbReference type="Proteomes" id="UP000004881"/>
    </source>
</evidence>
<keyword evidence="2" id="KW-1185">Reference proteome</keyword>
<dbReference type="Proteomes" id="UP000004881">
    <property type="component" value="Unassembled WGS sequence"/>
</dbReference>
<reference evidence="1 2" key="1">
    <citation type="submission" date="2012-02" db="EMBL/GenBank/DDBJ databases">
        <title>Whole genome shotgun sequence of Gordonia terrae NBRC 100016.</title>
        <authorList>
            <person name="Takarada H."/>
            <person name="Hosoyama A."/>
            <person name="Tsuchikane K."/>
            <person name="Katsumata H."/>
            <person name="Yamazaki S."/>
            <person name="Fujita N."/>
        </authorList>
    </citation>
    <scope>NUCLEOTIDE SEQUENCE [LARGE SCALE GENOMIC DNA]</scope>
    <source>
        <strain evidence="1 2">NBRC 100016</strain>
    </source>
</reference>
<accession>A0ABQ0HCI2</accession>
<dbReference type="EMBL" id="BAFD01000044">
    <property type="protein sequence ID" value="GAB43591.1"/>
    <property type="molecule type" value="Genomic_DNA"/>
</dbReference>
<comment type="caution">
    <text evidence="1">The sequence shown here is derived from an EMBL/GenBank/DDBJ whole genome shotgun (WGS) entry which is preliminary data.</text>
</comment>
<name>A0ABQ0HCI2_9ACTN</name>
<proteinExistence type="predicted"/>